<accession>A0A0E4BWH1</accession>
<evidence type="ECO:0000313" key="1">
    <source>
        <dbReference type="EMBL" id="BAR61861.1"/>
    </source>
</evidence>
<gene>
    <name evidence="1" type="ORF">NK6_8714</name>
</gene>
<evidence type="ECO:0000313" key="2">
    <source>
        <dbReference type="Proteomes" id="UP000063308"/>
    </source>
</evidence>
<organism evidence="1 2">
    <name type="scientific">Bradyrhizobium diazoefficiens</name>
    <dbReference type="NCBI Taxonomy" id="1355477"/>
    <lineage>
        <taxon>Bacteria</taxon>
        <taxon>Pseudomonadati</taxon>
        <taxon>Pseudomonadota</taxon>
        <taxon>Alphaproteobacteria</taxon>
        <taxon>Hyphomicrobiales</taxon>
        <taxon>Nitrobacteraceae</taxon>
        <taxon>Bradyrhizobium</taxon>
    </lineage>
</organism>
<proteinExistence type="predicted"/>
<reference evidence="1 2" key="1">
    <citation type="submission" date="2014-11" db="EMBL/GenBank/DDBJ databases">
        <title>Symbiosis island explosion on the genome of extra-slow-growing strains of soybean bradyrhizobia with massive insertion sequences.</title>
        <authorList>
            <person name="Iida T."/>
            <person name="Minamisawa K."/>
        </authorList>
    </citation>
    <scope>NUCLEOTIDE SEQUENCE [LARGE SCALE GENOMIC DNA]</scope>
    <source>
        <strain evidence="1 2">NK6</strain>
    </source>
</reference>
<name>A0A0E4BWH1_9BRAD</name>
<dbReference type="AlphaFoldDB" id="A0A0E4BWH1"/>
<dbReference type="EMBL" id="AP014685">
    <property type="protein sequence ID" value="BAR61861.1"/>
    <property type="molecule type" value="Genomic_DNA"/>
</dbReference>
<dbReference type="Proteomes" id="UP000063308">
    <property type="component" value="Chromosome"/>
</dbReference>
<sequence length="145" mass="16271">MNPKLLPANDDLPGQISRIVEEAGETLQAIGKVERFGIQSYHPAGGQNNAAHLLSELADLRHAISAAEQNLTDHAKIVLLHGDQKHELHWTSTLITTRELRDLIGDEDHDNDNDFNAEHKAIAVCAGQWHREGLEWRFYVDPELD</sequence>
<protein>
    <submittedName>
        <fullName evidence="1">Uncharacterized protein</fullName>
    </submittedName>
</protein>